<keyword evidence="4" id="KW-0539">Nucleus</keyword>
<evidence type="ECO:0000256" key="2">
    <source>
        <dbReference type="ARBA" id="ARBA00004286"/>
    </source>
</evidence>
<dbReference type="InterPro" id="IPR003511">
    <property type="entry name" value="HORMA_dom"/>
</dbReference>
<name>A0A2G8K6Z7_STIJA</name>
<dbReference type="InterPro" id="IPR013083">
    <property type="entry name" value="Znf_RING/FYVE/PHD"/>
</dbReference>
<feature type="region of interest" description="Disordered" evidence="6">
    <location>
        <begin position="272"/>
        <end position="315"/>
    </location>
</feature>
<comment type="caution">
    <text evidence="8">The sequence shown here is derived from an EMBL/GenBank/DDBJ whole genome shotgun (WGS) entry which is preliminary data.</text>
</comment>
<organism evidence="8 9">
    <name type="scientific">Stichopus japonicus</name>
    <name type="common">Sea cucumber</name>
    <dbReference type="NCBI Taxonomy" id="307972"/>
    <lineage>
        <taxon>Eukaryota</taxon>
        <taxon>Metazoa</taxon>
        <taxon>Echinodermata</taxon>
        <taxon>Eleutherozoa</taxon>
        <taxon>Echinozoa</taxon>
        <taxon>Holothuroidea</taxon>
        <taxon>Aspidochirotacea</taxon>
        <taxon>Aspidochirotida</taxon>
        <taxon>Stichopodidae</taxon>
        <taxon>Apostichopus</taxon>
    </lineage>
</organism>
<feature type="compositionally biased region" description="Acidic residues" evidence="6">
    <location>
        <begin position="485"/>
        <end position="498"/>
    </location>
</feature>
<feature type="compositionally biased region" description="Basic and acidic residues" evidence="6">
    <location>
        <begin position="272"/>
        <end position="281"/>
    </location>
</feature>
<protein>
    <submittedName>
        <fullName evidence="8">Putative HORMA domain-containing protein 1-like</fullName>
    </submittedName>
</protein>
<dbReference type="Gene3D" id="3.30.900.10">
    <property type="entry name" value="HORMA domain"/>
    <property type="match status" value="1"/>
</dbReference>
<feature type="compositionally biased region" description="Basic and acidic residues" evidence="6">
    <location>
        <begin position="466"/>
        <end position="484"/>
    </location>
</feature>
<evidence type="ECO:0000256" key="4">
    <source>
        <dbReference type="ARBA" id="ARBA00023242"/>
    </source>
</evidence>
<keyword evidence="9" id="KW-1185">Reference proteome</keyword>
<comment type="subcellular location">
    <subcellularLocation>
        <location evidence="2">Chromosome</location>
    </subcellularLocation>
    <subcellularLocation>
        <location evidence="1">Nucleus</location>
    </subcellularLocation>
</comment>
<evidence type="ECO:0000313" key="9">
    <source>
        <dbReference type="Proteomes" id="UP000230750"/>
    </source>
</evidence>
<feature type="compositionally biased region" description="Basic residues" evidence="6">
    <location>
        <begin position="546"/>
        <end position="566"/>
    </location>
</feature>
<proteinExistence type="predicted"/>
<gene>
    <name evidence="8" type="ORF">BSL78_19373</name>
</gene>
<dbReference type="STRING" id="307972.A0A2G8K6Z7"/>
<accession>A0A2G8K6Z7</accession>
<evidence type="ECO:0000256" key="5">
    <source>
        <dbReference type="ARBA" id="ARBA00023254"/>
    </source>
</evidence>
<keyword evidence="3" id="KW-0158">Chromosome</keyword>
<evidence type="ECO:0000256" key="1">
    <source>
        <dbReference type="ARBA" id="ARBA00004123"/>
    </source>
</evidence>
<dbReference type="Pfam" id="PF20826">
    <property type="entry name" value="PHD_5"/>
    <property type="match status" value="1"/>
</dbReference>
<dbReference type="SUPFAM" id="SSF56019">
    <property type="entry name" value="The spindle assembly checkpoint protein mad2"/>
    <property type="match status" value="1"/>
</dbReference>
<dbReference type="AlphaFoldDB" id="A0A2G8K6Z7"/>
<dbReference type="SUPFAM" id="SSF57903">
    <property type="entry name" value="FYVE/PHD zinc finger"/>
    <property type="match status" value="1"/>
</dbReference>
<dbReference type="GO" id="GO:0051321">
    <property type="term" value="P:meiotic cell cycle"/>
    <property type="evidence" value="ECO:0007669"/>
    <property type="project" value="UniProtKB-KW"/>
</dbReference>
<evidence type="ECO:0000313" key="8">
    <source>
        <dbReference type="EMBL" id="PIK43774.1"/>
    </source>
</evidence>
<feature type="domain" description="HORMA" evidence="7">
    <location>
        <begin position="28"/>
        <end position="223"/>
    </location>
</feature>
<feature type="compositionally biased region" description="Polar residues" evidence="6">
    <location>
        <begin position="531"/>
        <end position="545"/>
    </location>
</feature>
<evidence type="ECO:0000256" key="3">
    <source>
        <dbReference type="ARBA" id="ARBA00022454"/>
    </source>
</evidence>
<dbReference type="PANTHER" id="PTHR48225:SF7">
    <property type="entry name" value="MEIOSIS-SPECIFIC PROTEIN HOP1"/>
    <property type="match status" value="1"/>
</dbReference>
<sequence length="601" mass="67417">MAVETAVRPQTNAGQWSSIFPSEQISEQQSALFVKKLLAVGVSTITYLRTIFPEHAFGDRCLEDLNLKILRDDSSCPGACSVIKWMKDALMPWIKNISISILMILILSSSHTPSNLATLKVDPVWTFTEMKTKVSGAGSAKETKKATLRLLRTIIVLTQSLKLLPDEAMMTMKLLYYDEVTPTDYEPPGFKASPSDNFTYEDEPMNIRVGDVTTPFHTVKVRMKTDKSQFDINEDEEKEKEKEKVVKDVENSSEEIIDKGLDEEVDVIQEKQPAEHDKCQEPENCDNVPVESPVLPDKSSEAALVKPTSEEAKQSEDEYPVKCPCGLAEDDGLMIRCEDCETWQHAVCYKILSEEEAPSKHLCYACAKKSPENLTPTDPYLTNLKPANATALCLWRRSLIAATEFTKILLPSFAKRLSVEVPVARGLLNRLEKEGFVKAAGRGRAGRIVEVKKIKSEGFLKYFQKRSSETETKTEKKELQKKDEEGENIPEPELTEMESNEHQNEVESLTEKTAQMDVSSRSKRSKRKGLTSLQITEKGDNPSNTKTKKLPIKPVNSKKQKSRKRASISGNDFEISDSQETGSQKGRKRRKASSVSKPVVV</sequence>
<dbReference type="GO" id="GO:0005694">
    <property type="term" value="C:chromosome"/>
    <property type="evidence" value="ECO:0007669"/>
    <property type="project" value="UniProtKB-SubCell"/>
</dbReference>
<dbReference type="Gene3D" id="3.30.40.10">
    <property type="entry name" value="Zinc/RING finger domain, C3HC4 (zinc finger)"/>
    <property type="match status" value="1"/>
</dbReference>
<dbReference type="InterPro" id="IPR036570">
    <property type="entry name" value="HORMA_dom_sf"/>
</dbReference>
<reference evidence="8 9" key="1">
    <citation type="journal article" date="2017" name="PLoS Biol.">
        <title>The sea cucumber genome provides insights into morphological evolution and visceral regeneration.</title>
        <authorList>
            <person name="Zhang X."/>
            <person name="Sun L."/>
            <person name="Yuan J."/>
            <person name="Sun Y."/>
            <person name="Gao Y."/>
            <person name="Zhang L."/>
            <person name="Li S."/>
            <person name="Dai H."/>
            <person name="Hamel J.F."/>
            <person name="Liu C."/>
            <person name="Yu Y."/>
            <person name="Liu S."/>
            <person name="Lin W."/>
            <person name="Guo K."/>
            <person name="Jin S."/>
            <person name="Xu P."/>
            <person name="Storey K.B."/>
            <person name="Huan P."/>
            <person name="Zhang T."/>
            <person name="Zhou Y."/>
            <person name="Zhang J."/>
            <person name="Lin C."/>
            <person name="Li X."/>
            <person name="Xing L."/>
            <person name="Huo D."/>
            <person name="Sun M."/>
            <person name="Wang L."/>
            <person name="Mercier A."/>
            <person name="Li F."/>
            <person name="Yang H."/>
            <person name="Xiang J."/>
        </authorList>
    </citation>
    <scope>NUCLEOTIDE SEQUENCE [LARGE SCALE GENOMIC DNA]</scope>
    <source>
        <strain evidence="8">Shaxun</strain>
        <tissue evidence="8">Muscle</tissue>
    </source>
</reference>
<dbReference type="PANTHER" id="PTHR48225">
    <property type="entry name" value="HORMA DOMAIN-CONTAINING PROTEIN 1"/>
    <property type="match status" value="1"/>
</dbReference>
<dbReference type="InterPro" id="IPR051294">
    <property type="entry name" value="HORMA_MeioticProgression"/>
</dbReference>
<evidence type="ECO:0000256" key="6">
    <source>
        <dbReference type="SAM" id="MobiDB-lite"/>
    </source>
</evidence>
<dbReference type="PROSITE" id="PS50815">
    <property type="entry name" value="HORMA"/>
    <property type="match status" value="1"/>
</dbReference>
<dbReference type="OrthoDB" id="1928087at2759"/>
<dbReference type="EMBL" id="MRZV01000826">
    <property type="protein sequence ID" value="PIK43774.1"/>
    <property type="molecule type" value="Genomic_DNA"/>
</dbReference>
<evidence type="ECO:0000259" key="7">
    <source>
        <dbReference type="PROSITE" id="PS50815"/>
    </source>
</evidence>
<dbReference type="Pfam" id="PF02301">
    <property type="entry name" value="HORMA"/>
    <property type="match status" value="1"/>
</dbReference>
<feature type="region of interest" description="Disordered" evidence="6">
    <location>
        <begin position="466"/>
        <end position="601"/>
    </location>
</feature>
<dbReference type="GO" id="GO:0005634">
    <property type="term" value="C:nucleus"/>
    <property type="evidence" value="ECO:0007669"/>
    <property type="project" value="UniProtKB-SubCell"/>
</dbReference>
<keyword evidence="5" id="KW-0469">Meiosis</keyword>
<dbReference type="InterPro" id="IPR011011">
    <property type="entry name" value="Znf_FYVE_PHD"/>
</dbReference>
<dbReference type="Proteomes" id="UP000230750">
    <property type="component" value="Unassembled WGS sequence"/>
</dbReference>